<dbReference type="GO" id="GO:0015934">
    <property type="term" value="C:large ribosomal subunit"/>
    <property type="evidence" value="ECO:0007669"/>
    <property type="project" value="InterPro"/>
</dbReference>
<evidence type="ECO:0000256" key="3">
    <source>
        <dbReference type="ARBA" id="ARBA00022730"/>
    </source>
</evidence>
<geneLocation type="chloroplast" evidence="11"/>
<name>A0A1Z1MGY7_9FLOR</name>
<dbReference type="HAMAP" id="MF_01318_B">
    <property type="entry name" value="Ribosomal_uL1_B"/>
    <property type="match status" value="1"/>
</dbReference>
<dbReference type="PANTHER" id="PTHR36427">
    <property type="entry name" value="54S RIBOSOMAL PROTEIN L1, MITOCHONDRIAL"/>
    <property type="match status" value="1"/>
</dbReference>
<dbReference type="InterPro" id="IPR002143">
    <property type="entry name" value="Ribosomal_uL1"/>
</dbReference>
<dbReference type="CDD" id="cd00403">
    <property type="entry name" value="Ribosomal_L1"/>
    <property type="match status" value="1"/>
</dbReference>
<dbReference type="PIRSF" id="PIRSF002155">
    <property type="entry name" value="Ribosomal_L1"/>
    <property type="match status" value="1"/>
</dbReference>
<comment type="function">
    <text evidence="7 9">Binds directly to 23S rRNA. Might be involved in E site tRNA release.</text>
</comment>
<dbReference type="InterPro" id="IPR023673">
    <property type="entry name" value="Ribosomal_uL1_CS"/>
</dbReference>
<evidence type="ECO:0000256" key="2">
    <source>
        <dbReference type="ARBA" id="ARBA00011838"/>
    </source>
</evidence>
<protein>
    <recommendedName>
        <fullName evidence="8 9">Large ribosomal subunit protein uL1c</fullName>
    </recommendedName>
</protein>
<comment type="subcellular location">
    <subcellularLocation>
        <location evidence="9">Plastid</location>
        <location evidence="9">Chloroplast</location>
    </subcellularLocation>
</comment>
<dbReference type="InterPro" id="IPR005878">
    <property type="entry name" value="Ribosom_uL1_bac-type"/>
</dbReference>
<dbReference type="AlphaFoldDB" id="A0A1Z1MGY7"/>
<reference evidence="11" key="1">
    <citation type="journal article" date="2017" name="J. Phycol.">
        <title>Analysis of chloroplast genomes and a supermatrix inform reclassification of the Rhodomelaceae (Rhodophyta).</title>
        <authorList>
            <person name="Diaz-Tapia P."/>
            <person name="Maggs C.A."/>
            <person name="West J.A."/>
            <person name="Verbruggen H."/>
        </authorList>
    </citation>
    <scope>NUCLEOTIDE SEQUENCE</scope>
    <source>
        <strain evidence="11">PD888</strain>
    </source>
</reference>
<dbReference type="PANTHER" id="PTHR36427:SF3">
    <property type="entry name" value="LARGE RIBOSOMAL SUBUNIT PROTEIN UL1M"/>
    <property type="match status" value="1"/>
</dbReference>
<evidence type="ECO:0000256" key="6">
    <source>
        <dbReference type="ARBA" id="ARBA00023274"/>
    </source>
</evidence>
<dbReference type="RefSeq" id="YP_009396077.1">
    <property type="nucleotide sequence ID" value="NC_035280.1"/>
</dbReference>
<comment type="similarity">
    <text evidence="1 9 10">Belongs to the universal ribosomal protein uL1 family.</text>
</comment>
<dbReference type="NCBIfam" id="TIGR01169">
    <property type="entry name" value="rplA_bact"/>
    <property type="match status" value="1"/>
</dbReference>
<dbReference type="EMBL" id="MF101436">
    <property type="protein sequence ID" value="ARW65263.1"/>
    <property type="molecule type" value="Genomic_DNA"/>
</dbReference>
<dbReference type="SUPFAM" id="SSF56808">
    <property type="entry name" value="Ribosomal protein L1"/>
    <property type="match status" value="1"/>
</dbReference>
<dbReference type="InterPro" id="IPR023674">
    <property type="entry name" value="Ribosomal_uL1-like"/>
</dbReference>
<keyword evidence="6 9" id="KW-0687">Ribonucleoprotein</keyword>
<evidence type="ECO:0000256" key="8">
    <source>
        <dbReference type="ARBA" id="ARBA00035205"/>
    </source>
</evidence>
<evidence type="ECO:0000256" key="4">
    <source>
        <dbReference type="ARBA" id="ARBA00022884"/>
    </source>
</evidence>
<accession>A0A1Z1MGY7</accession>
<keyword evidence="3 9" id="KW-0699">rRNA-binding</keyword>
<gene>
    <name evidence="9 11" type="primary">rpl1</name>
</gene>
<keyword evidence="5 9" id="KW-0689">Ribosomal protein</keyword>
<dbReference type="Gene3D" id="3.40.50.790">
    <property type="match status" value="1"/>
</dbReference>
<dbReference type="GO" id="GO:0006412">
    <property type="term" value="P:translation"/>
    <property type="evidence" value="ECO:0007669"/>
    <property type="project" value="UniProtKB-UniRule"/>
</dbReference>
<sequence length="235" mass="25846">MIKRSRRFRNILKSLDKQKLYISLDGIKLLQDLSNLNFVETLEAHISLGLDPKYADQQLRSTVILPKGTGKDIKIAVIAKGDKLTEALSSGADIAGAEDLIDDILKGNFNFDKLIATPDMMLLIAKLGRVLGPRGLMPSPKSGTVTMDLKSAIYEFKQGKLEYKVDRTGIIHVPIGKLGFSPNDLNLNLKVLQESIDRNRPPGAKGKYWKSLYLSSTMGPSIPINVSALRDTKVG</sequence>
<proteinExistence type="inferred from homology"/>
<dbReference type="GO" id="GO:0003735">
    <property type="term" value="F:structural constituent of ribosome"/>
    <property type="evidence" value="ECO:0007669"/>
    <property type="project" value="InterPro"/>
</dbReference>
<evidence type="ECO:0000313" key="11">
    <source>
        <dbReference type="EMBL" id="ARW65263.1"/>
    </source>
</evidence>
<organism evidence="11">
    <name type="scientific">Dasya naccarioides</name>
    <dbReference type="NCBI Taxonomy" id="2007180"/>
    <lineage>
        <taxon>Eukaryota</taxon>
        <taxon>Rhodophyta</taxon>
        <taxon>Florideophyceae</taxon>
        <taxon>Rhodymeniophycidae</taxon>
        <taxon>Ceramiales</taxon>
        <taxon>Dasyaceae</taxon>
        <taxon>Dasya</taxon>
    </lineage>
</organism>
<dbReference type="InterPro" id="IPR028364">
    <property type="entry name" value="Ribosomal_uL1/biogenesis"/>
</dbReference>
<keyword evidence="11" id="KW-0934">Plastid</keyword>
<keyword evidence="4 9" id="KW-0694">RNA-binding</keyword>
<dbReference type="InterPro" id="IPR016095">
    <property type="entry name" value="Ribosomal_uL1_3-a/b-sand"/>
</dbReference>
<dbReference type="GO" id="GO:0019843">
    <property type="term" value="F:rRNA binding"/>
    <property type="evidence" value="ECO:0007669"/>
    <property type="project" value="UniProtKB-UniRule"/>
</dbReference>
<dbReference type="Gene3D" id="3.30.190.20">
    <property type="match status" value="1"/>
</dbReference>
<dbReference type="FunFam" id="3.40.50.790:FF:000001">
    <property type="entry name" value="50S ribosomal protein L1"/>
    <property type="match status" value="1"/>
</dbReference>
<evidence type="ECO:0000256" key="1">
    <source>
        <dbReference type="ARBA" id="ARBA00010531"/>
    </source>
</evidence>
<dbReference type="GeneID" id="33358208"/>
<keyword evidence="11" id="KW-0150">Chloroplast</keyword>
<evidence type="ECO:0000256" key="9">
    <source>
        <dbReference type="HAMAP-Rule" id="MF_01318"/>
    </source>
</evidence>
<evidence type="ECO:0000256" key="10">
    <source>
        <dbReference type="RuleBase" id="RU000659"/>
    </source>
</evidence>
<evidence type="ECO:0000256" key="7">
    <source>
        <dbReference type="ARBA" id="ARBA00025388"/>
    </source>
</evidence>
<comment type="subunit">
    <text evidence="2 9">Part of the 50S ribosomal subunit.</text>
</comment>
<dbReference type="PROSITE" id="PS01199">
    <property type="entry name" value="RIBOSOMAL_L1"/>
    <property type="match status" value="1"/>
</dbReference>
<evidence type="ECO:0000256" key="5">
    <source>
        <dbReference type="ARBA" id="ARBA00022980"/>
    </source>
</evidence>
<dbReference type="GO" id="GO:0009507">
    <property type="term" value="C:chloroplast"/>
    <property type="evidence" value="ECO:0007669"/>
    <property type="project" value="UniProtKB-SubCell"/>
</dbReference>
<dbReference type="Pfam" id="PF00687">
    <property type="entry name" value="Ribosomal_L1"/>
    <property type="match status" value="1"/>
</dbReference>